<dbReference type="PROSITE" id="PS50006">
    <property type="entry name" value="FHA_DOMAIN"/>
    <property type="match status" value="1"/>
</dbReference>
<dbReference type="InterPro" id="IPR027417">
    <property type="entry name" value="P-loop_NTPase"/>
</dbReference>
<dbReference type="InterPro" id="IPR008984">
    <property type="entry name" value="SMAD_FHA_dom_sf"/>
</dbReference>
<organism evidence="3 4">
    <name type="scientific">Danaus chrysippus</name>
    <name type="common">African queen</name>
    <dbReference type="NCBI Taxonomy" id="151541"/>
    <lineage>
        <taxon>Eukaryota</taxon>
        <taxon>Metazoa</taxon>
        <taxon>Ecdysozoa</taxon>
        <taxon>Arthropoda</taxon>
        <taxon>Hexapoda</taxon>
        <taxon>Insecta</taxon>
        <taxon>Pterygota</taxon>
        <taxon>Neoptera</taxon>
        <taxon>Endopterygota</taxon>
        <taxon>Lepidoptera</taxon>
        <taxon>Glossata</taxon>
        <taxon>Ditrysia</taxon>
        <taxon>Papilionoidea</taxon>
        <taxon>Nymphalidae</taxon>
        <taxon>Danainae</taxon>
        <taxon>Danaini</taxon>
        <taxon>Danaina</taxon>
        <taxon>Danaus</taxon>
        <taxon>Anosia</taxon>
    </lineage>
</organism>
<gene>
    <name evidence="3" type="ORF">DCHRY22_LOCUS2818</name>
</gene>
<reference evidence="3" key="1">
    <citation type="submission" date="2021-09" db="EMBL/GenBank/DDBJ databases">
        <authorList>
            <person name="Martin H S."/>
        </authorList>
    </citation>
    <scope>NUCLEOTIDE SEQUENCE</scope>
</reference>
<dbReference type="SMART" id="SM00240">
    <property type="entry name" value="FHA"/>
    <property type="match status" value="1"/>
</dbReference>
<dbReference type="CDD" id="cd18042">
    <property type="entry name" value="DEXXQc_SETX"/>
    <property type="match status" value="1"/>
</dbReference>
<evidence type="ECO:0000313" key="3">
    <source>
        <dbReference type="EMBL" id="CAG9561282.1"/>
    </source>
</evidence>
<name>A0A8J2QEU1_9NEOP</name>
<accession>A0A8J2QEU1</accession>
<proteinExistence type="predicted"/>
<dbReference type="GO" id="GO:0004386">
    <property type="term" value="F:helicase activity"/>
    <property type="evidence" value="ECO:0007669"/>
    <property type="project" value="InterPro"/>
</dbReference>
<evidence type="ECO:0000256" key="1">
    <source>
        <dbReference type="SAM" id="MobiDB-lite"/>
    </source>
</evidence>
<evidence type="ECO:0000259" key="2">
    <source>
        <dbReference type="PROSITE" id="PS50006"/>
    </source>
</evidence>
<dbReference type="AlphaFoldDB" id="A0A8J2QEU1"/>
<dbReference type="OrthoDB" id="2285229at2759"/>
<protein>
    <submittedName>
        <fullName evidence="3">(African queen) hypothetical protein</fullName>
    </submittedName>
</protein>
<dbReference type="EMBL" id="CAKASE010000046">
    <property type="protein sequence ID" value="CAG9561282.1"/>
    <property type="molecule type" value="Genomic_DNA"/>
</dbReference>
<sequence length="1170" mass="133160">MSKWKLCRQTFGNDEFELKDGEVTIGRGVNNTIKFRSIIVSKNHCLISVNQDEVVITDLKSSNGVYVGKKKIPPGTPYILNNNDIIGFGWATVAPKGNIKDHEKHVYKLIKNVPPKTNLKRKLDTIENIPSVSIVEYGQNSENSSNASNAGEMINRTAITSLEARKSKLEPNFINLTDDQNDNLQQGLIKNKQDFYIINEEPEIILSDSDYEDEHRYVRISESLQNPPIKMEKEDSSNENFSYSQPDDAIEVDSDEVEEINEPEQLEKTPYKELPKDDTNKQCIVFDEIKNSDHDDIVIYNRPSKNINLQAFEQIDNNSNTVTKSQIQEINIYCGDNKESHEPKSIAETSSEEKRIEEKSSKIIPTSKVSASILSKTIATKKSKDEVKKSKSKKKKSNSLKKPTLTDSQKKKRRQKLKEICEKEIRPVIIESIVNSKIHENSTHSISTDKTQNSKDIPTLPEIEQATKKSKDEVKKTKSKKKKSNSLKKPTLTDSQKKKRRQKLKEICEKEIRPVIIESIVNSKIHENSTNSISTDKTQNSKDIPTLPEIEQILTWNPSWLEEQKQTTIPPPILSDENAPLTLFLSFDNYKRYVRQMENLLLIEIWECLTQEYLKERKYINLQIETLPPKPPQEKSCALFTITVKNRKTIVLSCYVTYSDLFESLQPGDELTGDNITYIHKKLAMFEAMELLEKSPLRDVILKPEPSQYTDIDRNKFKFTESQWTASLNDSQKRAVAESVSAALDSQPVLRMIQGPPGTGKSKVICSIVMAYFYGNSMKKQSKRGKILICATSNAAVDELVIRLLNLRNTLVEEERFRLVRVGRLESMHRDVRDVSTQTLAHKHARREDDSDVTKEIARNQAIIDRWKAEKATDPARAAYCHDRAKYFARQIELLRGGDVRPGRLMDVERRLVEEADIVATTLASSVNHKMRGLRAIELCIVDEAGQAIEPESLLPLMLGVNKMTLVGDPQQLPGYIRSERAKTHGLDRSLFSRLAEYSACWERRPLVLLDRQYRMHPAIADYPNRAFYGGRVQSEPPPTPSLHLPPYCILDIPGSEHDEAWGAARVALAVYSAARAHQPQLSVAIITPYVAHRDLLRKYLLELDECGRGVEVNTVDSFQGQERDLVVVSLGRRQGVGFLAHAGRMNVLLTRARHMLILCLYKNAVDVRH</sequence>
<dbReference type="Pfam" id="PF13086">
    <property type="entry name" value="AAA_11"/>
    <property type="match status" value="1"/>
</dbReference>
<dbReference type="PANTHER" id="PTHR10887:SF495">
    <property type="entry name" value="HELICASE SENATAXIN ISOFORM X1-RELATED"/>
    <property type="match status" value="1"/>
</dbReference>
<feature type="region of interest" description="Disordered" evidence="1">
    <location>
        <begin position="335"/>
        <end position="362"/>
    </location>
</feature>
<dbReference type="SUPFAM" id="SSF49879">
    <property type="entry name" value="SMAD/FHA domain"/>
    <property type="match status" value="1"/>
</dbReference>
<dbReference type="Proteomes" id="UP000789524">
    <property type="component" value="Unassembled WGS sequence"/>
</dbReference>
<dbReference type="InterPro" id="IPR041677">
    <property type="entry name" value="DNA2/NAM7_AAA_11"/>
</dbReference>
<dbReference type="Pfam" id="PF00498">
    <property type="entry name" value="FHA"/>
    <property type="match status" value="1"/>
</dbReference>
<dbReference type="InterPro" id="IPR041679">
    <property type="entry name" value="DNA2/NAM7-like_C"/>
</dbReference>
<dbReference type="PANTHER" id="PTHR10887">
    <property type="entry name" value="DNA2/NAM7 HELICASE FAMILY"/>
    <property type="match status" value="1"/>
</dbReference>
<dbReference type="Gene3D" id="3.40.50.300">
    <property type="entry name" value="P-loop containing nucleotide triphosphate hydrolases"/>
    <property type="match status" value="2"/>
</dbReference>
<feature type="compositionally biased region" description="Basic residues" evidence="1">
    <location>
        <begin position="477"/>
        <end position="486"/>
    </location>
</feature>
<feature type="compositionally biased region" description="Basic residues" evidence="1">
    <location>
        <begin position="390"/>
        <end position="399"/>
    </location>
</feature>
<dbReference type="CDD" id="cd18808">
    <property type="entry name" value="SF1_C_Upf1"/>
    <property type="match status" value="1"/>
</dbReference>
<dbReference type="Gene3D" id="2.60.200.20">
    <property type="match status" value="1"/>
</dbReference>
<evidence type="ECO:0000313" key="4">
    <source>
        <dbReference type="Proteomes" id="UP000789524"/>
    </source>
</evidence>
<dbReference type="InterPro" id="IPR045055">
    <property type="entry name" value="DNA2/NAM7-like"/>
</dbReference>
<feature type="region of interest" description="Disordered" evidence="1">
    <location>
        <begin position="379"/>
        <end position="418"/>
    </location>
</feature>
<dbReference type="SUPFAM" id="SSF52540">
    <property type="entry name" value="P-loop containing nucleoside triphosphate hydrolases"/>
    <property type="match status" value="1"/>
</dbReference>
<dbReference type="InterPro" id="IPR000253">
    <property type="entry name" value="FHA_dom"/>
</dbReference>
<feature type="compositionally biased region" description="Basic and acidic residues" evidence="1">
    <location>
        <begin position="465"/>
        <end position="476"/>
    </location>
</feature>
<feature type="domain" description="FHA" evidence="2">
    <location>
        <begin position="23"/>
        <end position="72"/>
    </location>
</feature>
<dbReference type="InterPro" id="IPR047187">
    <property type="entry name" value="SF1_C_Upf1"/>
</dbReference>
<feature type="compositionally biased region" description="Polar residues" evidence="1">
    <location>
        <begin position="443"/>
        <end position="456"/>
    </location>
</feature>
<feature type="region of interest" description="Disordered" evidence="1">
    <location>
        <begin position="441"/>
        <end position="500"/>
    </location>
</feature>
<keyword evidence="4" id="KW-1185">Reference proteome</keyword>
<comment type="caution">
    <text evidence="3">The sequence shown here is derived from an EMBL/GenBank/DDBJ whole genome shotgun (WGS) entry which is preliminary data.</text>
</comment>
<feature type="compositionally biased region" description="Basic and acidic residues" evidence="1">
    <location>
        <begin position="336"/>
        <end position="361"/>
    </location>
</feature>
<dbReference type="Pfam" id="PF13087">
    <property type="entry name" value="AAA_12"/>
    <property type="match status" value="1"/>
</dbReference>